<evidence type="ECO:0000313" key="3">
    <source>
        <dbReference type="Proteomes" id="UP001597124"/>
    </source>
</evidence>
<feature type="signal peptide" evidence="1">
    <location>
        <begin position="1"/>
        <end position="21"/>
    </location>
</feature>
<dbReference type="RefSeq" id="WP_381492198.1">
    <property type="nucleotide sequence ID" value="NZ_JBHTIK010000010.1"/>
</dbReference>
<sequence>MSSPRLLLIAAMLSLPGAAQAQHAEACADSPTLPAELAGWGSAHGTVEAAGDAKTLKAAALPTGHRIEAALKPTSEVRYLARPEKPGGSVSYGGMFGFRADTDGTYRVALGSAAWIDVLNEKAAVVSTAHGHGPACSGIRKMVDFPLKAGSYTLQIAANGESAVQVMVARLP</sequence>
<comment type="caution">
    <text evidence="2">The sequence shown here is derived from an EMBL/GenBank/DDBJ whole genome shotgun (WGS) entry which is preliminary data.</text>
</comment>
<reference evidence="3" key="1">
    <citation type="journal article" date="2019" name="Int. J. Syst. Evol. Microbiol.">
        <title>The Global Catalogue of Microorganisms (GCM) 10K type strain sequencing project: providing services to taxonomists for standard genome sequencing and annotation.</title>
        <authorList>
            <consortium name="The Broad Institute Genomics Platform"/>
            <consortium name="The Broad Institute Genome Sequencing Center for Infectious Disease"/>
            <person name="Wu L."/>
            <person name="Ma J."/>
        </authorList>
    </citation>
    <scope>NUCLEOTIDE SEQUENCE [LARGE SCALE GENOMIC DNA]</scope>
    <source>
        <strain evidence="3">CCUG 52537</strain>
    </source>
</reference>
<evidence type="ECO:0000313" key="2">
    <source>
        <dbReference type="EMBL" id="MFD0849519.1"/>
    </source>
</evidence>
<evidence type="ECO:0000256" key="1">
    <source>
        <dbReference type="SAM" id="SignalP"/>
    </source>
</evidence>
<keyword evidence="1" id="KW-0732">Signal</keyword>
<name>A0ABW3C6L7_SPHXN</name>
<dbReference type="EMBL" id="JBHTIK010000010">
    <property type="protein sequence ID" value="MFD0849519.1"/>
    <property type="molecule type" value="Genomic_DNA"/>
</dbReference>
<dbReference type="Proteomes" id="UP001597124">
    <property type="component" value="Unassembled WGS sequence"/>
</dbReference>
<protein>
    <submittedName>
        <fullName evidence="2">Homogentisate 1,2-dioxygenase</fullName>
    </submittedName>
</protein>
<proteinExistence type="predicted"/>
<gene>
    <name evidence="2" type="ORF">ACFQ00_14375</name>
</gene>
<feature type="chain" id="PRO_5047462193" evidence="1">
    <location>
        <begin position="22"/>
        <end position="172"/>
    </location>
</feature>
<keyword evidence="3" id="KW-1185">Reference proteome</keyword>
<accession>A0ABW3C6L7</accession>
<organism evidence="2 3">
    <name type="scientific">Sphingosinicella xenopeptidilytica</name>
    <dbReference type="NCBI Taxonomy" id="364098"/>
    <lineage>
        <taxon>Bacteria</taxon>
        <taxon>Pseudomonadati</taxon>
        <taxon>Pseudomonadota</taxon>
        <taxon>Alphaproteobacteria</taxon>
        <taxon>Sphingomonadales</taxon>
        <taxon>Sphingosinicellaceae</taxon>
        <taxon>Sphingosinicella</taxon>
    </lineage>
</organism>